<keyword evidence="2" id="KW-0472">Membrane</keyword>
<feature type="compositionally biased region" description="Basic and acidic residues" evidence="1">
    <location>
        <begin position="98"/>
        <end position="113"/>
    </location>
</feature>
<dbReference type="Proteomes" id="UP000559256">
    <property type="component" value="Unassembled WGS sequence"/>
</dbReference>
<dbReference type="OrthoDB" id="2970175at2759"/>
<gene>
    <name evidence="4" type="ORF">D9758_014356</name>
</gene>
<feature type="region of interest" description="Disordered" evidence="1">
    <location>
        <begin position="77"/>
        <end position="129"/>
    </location>
</feature>
<accession>A0A8H5C6Q2</accession>
<sequence length="517" mass="58480">MPITHLYLPHTLLFHICSGFHILRFLLSVLLFSTTFYDMYKTSGGFPRTPKIPNQVLPPSPSPVYTATTTRPHYNYGSFTAPTTSIPLRSTTPSPEYYRPRRDSSSSRSHDTTNTRMRRNSGPSDTKPLKSILKKTVDSVINTFRSSSRVETTRPLANGPRLRLALRAFLTIVLYTSRKLFSDEGSYSSTGTSSDASSFDNGRSTDVLIYRSRSRDHSTTRSTEDHLMKPHRSSSRKDYPAVPPKHRSVTSSDSGAASDYEVMKVHRKHHHSSHHSSKSRSSGTSSSDSGHMSDSTPNFKVKAIYANKPPGGHRYPLTPNTHPPRSRLSKGCGEEWENSSKHEAISLMWPLVGERLNHKGHVQACPLYFDVAFEPWYNVSIWSATEKRARKFFPAQQECPASPRTLLTEMTIFCDMMDMWPVRVVRKEGIRCLDVFDAIYRTYAVPVTDKEKQILGPEVILRSEAAFSQRIRDGPGLPYVNERLGVLRVDTLANYRIFGGLVQNGEDWKLILKDPRH</sequence>
<keyword evidence="2" id="KW-1133">Transmembrane helix</keyword>
<dbReference type="AlphaFoldDB" id="A0A8H5C6Q2"/>
<organism evidence="4 5">
    <name type="scientific">Tetrapyrgos nigripes</name>
    <dbReference type="NCBI Taxonomy" id="182062"/>
    <lineage>
        <taxon>Eukaryota</taxon>
        <taxon>Fungi</taxon>
        <taxon>Dikarya</taxon>
        <taxon>Basidiomycota</taxon>
        <taxon>Agaricomycotina</taxon>
        <taxon>Agaricomycetes</taxon>
        <taxon>Agaricomycetidae</taxon>
        <taxon>Agaricales</taxon>
        <taxon>Marasmiineae</taxon>
        <taxon>Marasmiaceae</taxon>
        <taxon>Tetrapyrgos</taxon>
    </lineage>
</organism>
<evidence type="ECO:0000313" key="4">
    <source>
        <dbReference type="EMBL" id="KAF5336242.1"/>
    </source>
</evidence>
<feature type="region of interest" description="Disordered" evidence="1">
    <location>
        <begin position="183"/>
        <end position="202"/>
    </location>
</feature>
<feature type="compositionally biased region" description="Basic residues" evidence="1">
    <location>
        <begin position="265"/>
        <end position="278"/>
    </location>
</feature>
<reference evidence="4 5" key="1">
    <citation type="journal article" date="2020" name="ISME J.">
        <title>Uncovering the hidden diversity of litter-decomposition mechanisms in mushroom-forming fungi.</title>
        <authorList>
            <person name="Floudas D."/>
            <person name="Bentzer J."/>
            <person name="Ahren D."/>
            <person name="Johansson T."/>
            <person name="Persson P."/>
            <person name="Tunlid A."/>
        </authorList>
    </citation>
    <scope>NUCLEOTIDE SEQUENCE [LARGE SCALE GENOMIC DNA]</scope>
    <source>
        <strain evidence="4 5">CBS 291.85</strain>
    </source>
</reference>
<dbReference type="EMBL" id="JAACJM010000230">
    <property type="protein sequence ID" value="KAF5336242.1"/>
    <property type="molecule type" value="Genomic_DNA"/>
</dbReference>
<feature type="transmembrane region" description="Helical" evidence="2">
    <location>
        <begin position="12"/>
        <end position="32"/>
    </location>
</feature>
<keyword evidence="5" id="KW-1185">Reference proteome</keyword>
<keyword evidence="2" id="KW-0812">Transmembrane</keyword>
<feature type="compositionally biased region" description="Polar residues" evidence="1">
    <location>
        <begin position="77"/>
        <end position="92"/>
    </location>
</feature>
<name>A0A8H5C6Q2_9AGAR</name>
<dbReference type="Pfam" id="PF20415">
    <property type="entry name" value="DUF6699"/>
    <property type="match status" value="1"/>
</dbReference>
<evidence type="ECO:0000256" key="1">
    <source>
        <dbReference type="SAM" id="MobiDB-lite"/>
    </source>
</evidence>
<feature type="domain" description="DUF6699" evidence="3">
    <location>
        <begin position="368"/>
        <end position="504"/>
    </location>
</feature>
<comment type="caution">
    <text evidence="4">The sequence shown here is derived from an EMBL/GenBank/DDBJ whole genome shotgun (WGS) entry which is preliminary data.</text>
</comment>
<evidence type="ECO:0000313" key="5">
    <source>
        <dbReference type="Proteomes" id="UP000559256"/>
    </source>
</evidence>
<dbReference type="InterPro" id="IPR046522">
    <property type="entry name" value="DUF6699"/>
</dbReference>
<evidence type="ECO:0000259" key="3">
    <source>
        <dbReference type="Pfam" id="PF20415"/>
    </source>
</evidence>
<evidence type="ECO:0000256" key="2">
    <source>
        <dbReference type="SAM" id="Phobius"/>
    </source>
</evidence>
<feature type="compositionally biased region" description="Low complexity" evidence="1">
    <location>
        <begin position="183"/>
        <end position="198"/>
    </location>
</feature>
<protein>
    <recommendedName>
        <fullName evidence="3">DUF6699 domain-containing protein</fullName>
    </recommendedName>
</protein>
<proteinExistence type="predicted"/>
<feature type="compositionally biased region" description="Basic and acidic residues" evidence="1">
    <location>
        <begin position="213"/>
        <end position="228"/>
    </location>
</feature>
<feature type="region of interest" description="Disordered" evidence="1">
    <location>
        <begin position="209"/>
        <end position="333"/>
    </location>
</feature>
<feature type="compositionally biased region" description="Low complexity" evidence="1">
    <location>
        <begin position="279"/>
        <end position="296"/>
    </location>
</feature>